<dbReference type="Gene3D" id="3.40.50.1780">
    <property type="match status" value="1"/>
</dbReference>
<evidence type="ECO:0000256" key="1">
    <source>
        <dbReference type="ARBA" id="ARBA00001966"/>
    </source>
</evidence>
<dbReference type="Pfam" id="PF12838">
    <property type="entry name" value="Fer4_7"/>
    <property type="match status" value="1"/>
</dbReference>
<feature type="domain" description="4Fe-4S His(Cys)3-ligated-type" evidence="16">
    <location>
        <begin position="78"/>
        <end position="117"/>
    </location>
</feature>
<dbReference type="Pfam" id="PF02256">
    <property type="entry name" value="Fe_hyd_SSU"/>
    <property type="match status" value="1"/>
</dbReference>
<dbReference type="NCBIfam" id="TIGR02512">
    <property type="entry name" value="FeFe_hydrog_A"/>
    <property type="match status" value="1"/>
</dbReference>
<comment type="cofactor">
    <cofactor evidence="1">
        <name>[4Fe-4S] cluster</name>
        <dbReference type="ChEBI" id="CHEBI:49883"/>
    </cofactor>
</comment>
<dbReference type="GO" id="GO:0051537">
    <property type="term" value="F:2 iron, 2 sulfur cluster binding"/>
    <property type="evidence" value="ECO:0007669"/>
    <property type="project" value="UniProtKB-KW"/>
</dbReference>
<dbReference type="PROSITE" id="PS51379">
    <property type="entry name" value="4FE4S_FER_2"/>
    <property type="match status" value="2"/>
</dbReference>
<comment type="similarity">
    <text evidence="3">Belongs to the complex I 75 kDa subunit family.</text>
</comment>
<dbReference type="GO" id="GO:0016020">
    <property type="term" value="C:membrane"/>
    <property type="evidence" value="ECO:0007669"/>
    <property type="project" value="UniProtKB-SubCell"/>
</dbReference>
<dbReference type="Gene3D" id="3.40.950.10">
    <property type="entry name" value="Fe-only Hydrogenase (Larger Subunit), Chain L, domain 3"/>
    <property type="match status" value="1"/>
</dbReference>
<comment type="cofactor">
    <cofactor evidence="13">
        <name>[2Fe-2S] cluster</name>
        <dbReference type="ChEBI" id="CHEBI:190135"/>
    </cofactor>
</comment>
<dbReference type="SUPFAM" id="SSF54292">
    <property type="entry name" value="2Fe-2S ferredoxin-like"/>
    <property type="match status" value="1"/>
</dbReference>
<evidence type="ECO:0000259" key="15">
    <source>
        <dbReference type="PROSITE" id="PS51379"/>
    </source>
</evidence>
<dbReference type="PROSITE" id="PS51839">
    <property type="entry name" value="4FE4S_HC3"/>
    <property type="match status" value="1"/>
</dbReference>
<dbReference type="GO" id="GO:0051539">
    <property type="term" value="F:4 iron, 4 sulfur cluster binding"/>
    <property type="evidence" value="ECO:0007669"/>
    <property type="project" value="UniProtKB-KW"/>
</dbReference>
<organism evidence="17 18">
    <name type="scientific">Candidatus Avitreponema avistercoris</name>
    <dbReference type="NCBI Taxonomy" id="2840705"/>
    <lineage>
        <taxon>Bacteria</taxon>
        <taxon>Pseudomonadati</taxon>
        <taxon>Spirochaetota</taxon>
        <taxon>Spirochaetia</taxon>
        <taxon>Spirochaetales</taxon>
        <taxon>Candidatus Avitreponema</taxon>
    </lineage>
</organism>
<evidence type="ECO:0000256" key="4">
    <source>
        <dbReference type="ARBA" id="ARBA00022485"/>
    </source>
</evidence>
<dbReference type="Gene3D" id="3.30.70.20">
    <property type="match status" value="1"/>
</dbReference>
<feature type="domain" description="2Fe-2S ferredoxin-type" evidence="14">
    <location>
        <begin position="1"/>
        <end position="78"/>
    </location>
</feature>
<evidence type="ECO:0000256" key="6">
    <source>
        <dbReference type="ARBA" id="ARBA00022723"/>
    </source>
</evidence>
<feature type="domain" description="4Fe-4S ferredoxin-type" evidence="15">
    <location>
        <begin position="180"/>
        <end position="209"/>
    </location>
</feature>
<dbReference type="SUPFAM" id="SSF54862">
    <property type="entry name" value="4Fe-4S ferredoxins"/>
    <property type="match status" value="1"/>
</dbReference>
<keyword evidence="4" id="KW-0004">4Fe-4S</keyword>
<comment type="subcellular location">
    <subcellularLocation>
        <location evidence="2">Membrane</location>
    </subcellularLocation>
</comment>
<sequence length="580" mass="63546">MINLKINGNPVTVEEGTTVLQAARQANVDIPSLCYNDDLPAWASCGICIVRMEGTARMIRACSTKVTEGMSIITHDPEITKARRTVLELILSNHPQECLSCTRNNRCELQKLAADFGLTTQKFENYIIDRPFDDSNRAIVFDRNKCISCGRCVEVCQQVQKVNAIEYQGRGGKTVIGPADLAQLENSPCIRCGQCAAHCPVGAIYEHSALDDLQKGLADPELVSVVQIAPAVRVALGEEFGLEPGAISTKKIYAALRRIGFRYVFDTNWSADLTIMEEGNEFVSRFVKHGGEIPLFTSCCPAWVDYAEKNCPDLLAHVSSAKSPQQMMGAMIKNYWAGKVSVAPEKIFSVSIMPCTAKKYECDRDASMHSSGAQDVDLVLTTRELAKLIRMYGINFNNLPEEEADNPLGPYSGAGTIFGATGGVMEAALRTAYAVITGNELGDVNFREARGLKGVKEAKIDVNGTEVRIAIVHQIGNVEPVLAKVREAKASGAEPPYHFIEVMACRGGCIAGGGQPYGATDAVRQQRIDGLYKDDEQSEIRCSHKNEAVLQAYREYLGEPLGERAHRLLHTHYTKRPLYS</sequence>
<keyword evidence="10" id="KW-0411">Iron-sulfur</keyword>
<evidence type="ECO:0000259" key="16">
    <source>
        <dbReference type="PROSITE" id="PS51839"/>
    </source>
</evidence>
<dbReference type="FunFam" id="3.30.70.20:FF:000035">
    <property type="entry name" value="Iron hydrogenase 1"/>
    <property type="match status" value="1"/>
</dbReference>
<keyword evidence="11" id="KW-0520">NAD</keyword>
<evidence type="ECO:0000256" key="13">
    <source>
        <dbReference type="ARBA" id="ARBA00034078"/>
    </source>
</evidence>
<evidence type="ECO:0000256" key="2">
    <source>
        <dbReference type="ARBA" id="ARBA00004370"/>
    </source>
</evidence>
<proteinExistence type="inferred from homology"/>
<evidence type="ECO:0000256" key="12">
    <source>
        <dbReference type="ARBA" id="ARBA00023136"/>
    </source>
</evidence>
<dbReference type="FunFam" id="3.10.20.740:FF:000004">
    <property type="entry name" value="NADH-quinone oxidoreductase"/>
    <property type="match status" value="1"/>
</dbReference>
<evidence type="ECO:0000256" key="5">
    <source>
        <dbReference type="ARBA" id="ARBA00022714"/>
    </source>
</evidence>
<dbReference type="InterPro" id="IPR004108">
    <property type="entry name" value="Fe_hydrogenase_lsu_C"/>
</dbReference>
<gene>
    <name evidence="17" type="ORF">IAA96_08310</name>
</gene>
<keyword evidence="12" id="KW-0472">Membrane</keyword>
<dbReference type="Proteomes" id="UP000823616">
    <property type="component" value="Unassembled WGS sequence"/>
</dbReference>
<evidence type="ECO:0000259" key="14">
    <source>
        <dbReference type="PROSITE" id="PS51085"/>
    </source>
</evidence>
<dbReference type="Pfam" id="PF02906">
    <property type="entry name" value="Fe_hyd_lg_C"/>
    <property type="match status" value="1"/>
</dbReference>
<dbReference type="GO" id="GO:0008901">
    <property type="term" value="F:ferredoxin hydrogenase activity"/>
    <property type="evidence" value="ECO:0007669"/>
    <property type="project" value="InterPro"/>
</dbReference>
<evidence type="ECO:0000256" key="10">
    <source>
        <dbReference type="ARBA" id="ARBA00023014"/>
    </source>
</evidence>
<dbReference type="InterPro" id="IPR050340">
    <property type="entry name" value="Cytosolic_Fe-S_CAF"/>
</dbReference>
<dbReference type="CDD" id="cd00207">
    <property type="entry name" value="fer2"/>
    <property type="match status" value="1"/>
</dbReference>
<dbReference type="InterPro" id="IPR013352">
    <property type="entry name" value="Fe_hydrogenase_subset"/>
</dbReference>
<keyword evidence="6" id="KW-0479">Metal-binding</keyword>
<dbReference type="InterPro" id="IPR049830">
    <property type="entry name" value="HndD"/>
</dbReference>
<dbReference type="InterPro" id="IPR036010">
    <property type="entry name" value="2Fe-2S_ferredoxin-like_sf"/>
</dbReference>
<evidence type="ECO:0000256" key="3">
    <source>
        <dbReference type="ARBA" id="ARBA00005404"/>
    </source>
</evidence>
<evidence type="ECO:0000256" key="11">
    <source>
        <dbReference type="ARBA" id="ARBA00023027"/>
    </source>
</evidence>
<dbReference type="InterPro" id="IPR019574">
    <property type="entry name" value="NADH_UbQ_OxRdtase_Gsu_4Fe4S-bd"/>
</dbReference>
<name>A0A9D9EQV5_9SPIR</name>
<dbReference type="InterPro" id="IPR001041">
    <property type="entry name" value="2Fe-2S_ferredoxin-type"/>
</dbReference>
<evidence type="ECO:0000256" key="8">
    <source>
        <dbReference type="ARBA" id="ARBA00022967"/>
    </source>
</evidence>
<evidence type="ECO:0000256" key="7">
    <source>
        <dbReference type="ARBA" id="ARBA00022737"/>
    </source>
</evidence>
<dbReference type="SMART" id="SM00929">
    <property type="entry name" value="NADH-G_4Fe-4S_3"/>
    <property type="match status" value="1"/>
</dbReference>
<keyword evidence="5" id="KW-0001">2Fe-2S</keyword>
<dbReference type="AlphaFoldDB" id="A0A9D9EQV5"/>
<dbReference type="InterPro" id="IPR003149">
    <property type="entry name" value="Fe_hydrogenase_ssu"/>
</dbReference>
<reference evidence="17" key="1">
    <citation type="submission" date="2020-10" db="EMBL/GenBank/DDBJ databases">
        <authorList>
            <person name="Gilroy R."/>
        </authorList>
    </citation>
    <scope>NUCLEOTIDE SEQUENCE</scope>
    <source>
        <strain evidence="17">B3-4054</strain>
    </source>
</reference>
<dbReference type="GO" id="GO:0005506">
    <property type="term" value="F:iron ion binding"/>
    <property type="evidence" value="ECO:0007669"/>
    <property type="project" value="InterPro"/>
</dbReference>
<dbReference type="Pfam" id="PF13510">
    <property type="entry name" value="Fer2_4"/>
    <property type="match status" value="1"/>
</dbReference>
<keyword evidence="7" id="KW-0677">Repeat</keyword>
<keyword evidence="9" id="KW-0408">Iron</keyword>
<dbReference type="InterPro" id="IPR017900">
    <property type="entry name" value="4Fe4S_Fe_S_CS"/>
</dbReference>
<dbReference type="Gene3D" id="3.10.20.740">
    <property type="match status" value="1"/>
</dbReference>
<comment type="caution">
    <text evidence="17">The sequence shown here is derived from an EMBL/GenBank/DDBJ whole genome shotgun (WGS) entry which is preliminary data.</text>
</comment>
<protein>
    <submittedName>
        <fullName evidence="17">Iron hydrogenase small subunit</fullName>
    </submittedName>
</protein>
<accession>A0A9D9EQV5</accession>
<dbReference type="PROSITE" id="PS00198">
    <property type="entry name" value="4FE4S_FER_1"/>
    <property type="match status" value="1"/>
</dbReference>
<evidence type="ECO:0000256" key="9">
    <source>
        <dbReference type="ARBA" id="ARBA00023004"/>
    </source>
</evidence>
<dbReference type="InterPro" id="IPR009016">
    <property type="entry name" value="Fe_hydrogenase"/>
</dbReference>
<dbReference type="Pfam" id="PF10588">
    <property type="entry name" value="NADH-G_4Fe-4S_3"/>
    <property type="match status" value="1"/>
</dbReference>
<dbReference type="PANTHER" id="PTHR11615">
    <property type="entry name" value="NITRATE, FORMATE, IRON DEHYDROGENASE"/>
    <property type="match status" value="1"/>
</dbReference>
<keyword evidence="8" id="KW-1278">Translocase</keyword>
<reference evidence="17" key="2">
    <citation type="journal article" date="2021" name="PeerJ">
        <title>Extensive microbial diversity within the chicken gut microbiome revealed by metagenomics and culture.</title>
        <authorList>
            <person name="Gilroy R."/>
            <person name="Ravi A."/>
            <person name="Getino M."/>
            <person name="Pursley I."/>
            <person name="Horton D.L."/>
            <person name="Alikhan N.F."/>
            <person name="Baker D."/>
            <person name="Gharbi K."/>
            <person name="Hall N."/>
            <person name="Watson M."/>
            <person name="Adriaenssens E.M."/>
            <person name="Foster-Nyarko E."/>
            <person name="Jarju S."/>
            <person name="Secka A."/>
            <person name="Antonio M."/>
            <person name="Oren A."/>
            <person name="Chaudhuri R.R."/>
            <person name="La Ragione R."/>
            <person name="Hildebrand F."/>
            <person name="Pallen M.J."/>
        </authorList>
    </citation>
    <scope>NUCLEOTIDE SEQUENCE</scope>
    <source>
        <strain evidence="17">B3-4054</strain>
    </source>
</reference>
<dbReference type="EMBL" id="JADIMS010000154">
    <property type="protein sequence ID" value="MBO8451091.1"/>
    <property type="molecule type" value="Genomic_DNA"/>
</dbReference>
<dbReference type="NCBIfam" id="NF040763">
    <property type="entry name" value="FeFe_hydrog_A6"/>
    <property type="match status" value="1"/>
</dbReference>
<dbReference type="InterPro" id="IPR017896">
    <property type="entry name" value="4Fe4S_Fe-S-bd"/>
</dbReference>
<dbReference type="Gene3D" id="4.10.260.20">
    <property type="entry name" value="Iron hydrogenase, small subunit"/>
    <property type="match status" value="1"/>
</dbReference>
<dbReference type="SMART" id="SM00902">
    <property type="entry name" value="Fe_hyd_SSU"/>
    <property type="match status" value="1"/>
</dbReference>
<evidence type="ECO:0000313" key="18">
    <source>
        <dbReference type="Proteomes" id="UP000823616"/>
    </source>
</evidence>
<dbReference type="SUPFAM" id="SSF53920">
    <property type="entry name" value="Fe-only hydrogenase"/>
    <property type="match status" value="1"/>
</dbReference>
<dbReference type="PROSITE" id="PS51085">
    <property type="entry name" value="2FE2S_FER_2"/>
    <property type="match status" value="1"/>
</dbReference>
<dbReference type="InterPro" id="IPR036991">
    <property type="entry name" value="Fe_hydrogenase_ssu_sf"/>
</dbReference>
<evidence type="ECO:0000313" key="17">
    <source>
        <dbReference type="EMBL" id="MBO8451091.1"/>
    </source>
</evidence>
<feature type="domain" description="4Fe-4S ferredoxin-type" evidence="15">
    <location>
        <begin position="137"/>
        <end position="167"/>
    </location>
</feature>